<keyword evidence="1" id="KW-0812">Transmembrane</keyword>
<gene>
    <name evidence="2" type="ORF">PECUL_23A030535</name>
</gene>
<protein>
    <submittedName>
        <fullName evidence="2">Glycerol-3-phosphate acyltransferase 3</fullName>
    </submittedName>
</protein>
<keyword evidence="1" id="KW-0472">Membrane</keyword>
<keyword evidence="2" id="KW-0012">Acyltransferase</keyword>
<evidence type="ECO:0000256" key="1">
    <source>
        <dbReference type="SAM" id="Phobius"/>
    </source>
</evidence>
<feature type="transmembrane region" description="Helical" evidence="1">
    <location>
        <begin position="12"/>
        <end position="33"/>
    </location>
</feature>
<accession>A0AAD1SZM4</accession>
<proteinExistence type="predicted"/>
<dbReference type="EMBL" id="OW240920">
    <property type="protein sequence ID" value="CAH2315293.1"/>
    <property type="molecule type" value="Genomic_DNA"/>
</dbReference>
<organism evidence="2 3">
    <name type="scientific">Pelobates cultripes</name>
    <name type="common">Western spadefoot toad</name>
    <dbReference type="NCBI Taxonomy" id="61616"/>
    <lineage>
        <taxon>Eukaryota</taxon>
        <taxon>Metazoa</taxon>
        <taxon>Chordata</taxon>
        <taxon>Craniata</taxon>
        <taxon>Vertebrata</taxon>
        <taxon>Euteleostomi</taxon>
        <taxon>Amphibia</taxon>
        <taxon>Batrachia</taxon>
        <taxon>Anura</taxon>
        <taxon>Pelobatoidea</taxon>
        <taxon>Pelobatidae</taxon>
        <taxon>Pelobates</taxon>
    </lineage>
</organism>
<dbReference type="Proteomes" id="UP001295444">
    <property type="component" value="Chromosome 09"/>
</dbReference>
<keyword evidence="2" id="KW-0808">Transferase</keyword>
<sequence length="113" mass="13193">MEDFKTVTYNIFTVWLAMIFVLILLPSIFRLSLGISEVYMKILVKTLEWATLRIQKGFERQKKLRASTSNVIIQRDESPMETEIGGLRQSRSQCLQQGDFELSNVFYFSKKGF</sequence>
<keyword evidence="1" id="KW-1133">Transmembrane helix</keyword>
<reference evidence="2" key="1">
    <citation type="submission" date="2022-03" db="EMBL/GenBank/DDBJ databases">
        <authorList>
            <person name="Alioto T."/>
            <person name="Alioto T."/>
            <person name="Gomez Garrido J."/>
        </authorList>
    </citation>
    <scope>NUCLEOTIDE SEQUENCE</scope>
</reference>
<keyword evidence="3" id="KW-1185">Reference proteome</keyword>
<dbReference type="GO" id="GO:0016746">
    <property type="term" value="F:acyltransferase activity"/>
    <property type="evidence" value="ECO:0007669"/>
    <property type="project" value="UniProtKB-KW"/>
</dbReference>
<evidence type="ECO:0000313" key="3">
    <source>
        <dbReference type="Proteomes" id="UP001295444"/>
    </source>
</evidence>
<name>A0AAD1SZM4_PELCU</name>
<evidence type="ECO:0000313" key="2">
    <source>
        <dbReference type="EMBL" id="CAH2315293.1"/>
    </source>
</evidence>
<dbReference type="AlphaFoldDB" id="A0AAD1SZM4"/>